<feature type="region of interest" description="Disordered" evidence="1">
    <location>
        <begin position="233"/>
        <end position="255"/>
    </location>
</feature>
<name>A0A1I5NJC8_9ACTN</name>
<accession>A0A1I5NJC8</accession>
<evidence type="ECO:0000313" key="2">
    <source>
        <dbReference type="EMBL" id="SFP21913.1"/>
    </source>
</evidence>
<evidence type="ECO:0008006" key="4">
    <source>
        <dbReference type="Google" id="ProtNLM"/>
    </source>
</evidence>
<protein>
    <recommendedName>
        <fullName evidence="4">Fibronectin type-III domain-containing protein</fullName>
    </recommendedName>
</protein>
<dbReference type="EMBL" id="FOWQ01000003">
    <property type="protein sequence ID" value="SFP21913.1"/>
    <property type="molecule type" value="Genomic_DNA"/>
</dbReference>
<feature type="compositionally biased region" description="Low complexity" evidence="1">
    <location>
        <begin position="242"/>
        <end position="255"/>
    </location>
</feature>
<reference evidence="3" key="1">
    <citation type="submission" date="2016-10" db="EMBL/GenBank/DDBJ databases">
        <authorList>
            <person name="Varghese N."/>
            <person name="Submissions S."/>
        </authorList>
    </citation>
    <scope>NUCLEOTIDE SEQUENCE [LARGE SCALE GENOMIC DNA]</scope>
    <source>
        <strain evidence="3">DSM 44208</strain>
    </source>
</reference>
<dbReference type="InterPro" id="IPR013783">
    <property type="entry name" value="Ig-like_fold"/>
</dbReference>
<dbReference type="STRING" id="1523247.SAMN05660464_2553"/>
<dbReference type="OrthoDB" id="5183709at2"/>
<dbReference type="Proteomes" id="UP000198857">
    <property type="component" value="Unassembled WGS sequence"/>
</dbReference>
<dbReference type="InterPro" id="IPR036116">
    <property type="entry name" value="FN3_sf"/>
</dbReference>
<sequence length="350" mass="35293">MTRSRCARRLPRRALAAVVGALALLALTVLLPGASARFTSVTGNPAGAWATDGVAPPTGFSAALACATTPVAFRSVATATGTETLTLPVPTGTVAGDLLLVHIAHSWTGAPFTTPAGWTHVRTDNSANTIVSALYWKKAATGEASATFSYPPGSSVKMGGAMAAYTGADTTTPVDDHSGQVGTGTSATTPAVTTATAGTLVLRLISHAAQPHPAPTGTTPRWSVGPVSGLGGYSAGDEQVTGAGPVSSRSSASTGTSAAWVGQTVALRRAPGTPQAALSWTASPSTWASGYRLERRSGATVQSDRSITPISTTSATEGPLVNGTSYTFRLWAHRGTWTSTVATASLTPSC</sequence>
<gene>
    <name evidence="2" type="ORF">SAMN05660464_2553</name>
</gene>
<proteinExistence type="predicted"/>
<dbReference type="AlphaFoldDB" id="A0A1I5NJC8"/>
<dbReference type="Gene3D" id="2.60.40.10">
    <property type="entry name" value="Immunoglobulins"/>
    <property type="match status" value="1"/>
</dbReference>
<dbReference type="RefSeq" id="WP_091109369.1">
    <property type="nucleotide sequence ID" value="NZ_FOWQ01000003.1"/>
</dbReference>
<organism evidence="2 3">
    <name type="scientific">Geodermatophilus dictyosporus</name>
    <dbReference type="NCBI Taxonomy" id="1523247"/>
    <lineage>
        <taxon>Bacteria</taxon>
        <taxon>Bacillati</taxon>
        <taxon>Actinomycetota</taxon>
        <taxon>Actinomycetes</taxon>
        <taxon>Geodermatophilales</taxon>
        <taxon>Geodermatophilaceae</taxon>
        <taxon>Geodermatophilus</taxon>
    </lineage>
</organism>
<dbReference type="SUPFAM" id="SSF49265">
    <property type="entry name" value="Fibronectin type III"/>
    <property type="match status" value="1"/>
</dbReference>
<evidence type="ECO:0000256" key="1">
    <source>
        <dbReference type="SAM" id="MobiDB-lite"/>
    </source>
</evidence>
<dbReference type="GO" id="GO:0005975">
    <property type="term" value="P:carbohydrate metabolic process"/>
    <property type="evidence" value="ECO:0007669"/>
    <property type="project" value="UniProtKB-ARBA"/>
</dbReference>
<evidence type="ECO:0000313" key="3">
    <source>
        <dbReference type="Proteomes" id="UP000198857"/>
    </source>
</evidence>
<keyword evidence="3" id="KW-1185">Reference proteome</keyword>